<reference evidence="2" key="1">
    <citation type="submission" date="2018-04" db="EMBL/GenBank/DDBJ databases">
        <authorList>
            <person name="Cornet L."/>
        </authorList>
    </citation>
    <scope>NUCLEOTIDE SEQUENCE [LARGE SCALE GENOMIC DNA]</scope>
</reference>
<evidence type="ECO:0000313" key="1">
    <source>
        <dbReference type="EMBL" id="PZO21657.1"/>
    </source>
</evidence>
<comment type="caution">
    <text evidence="1">The sequence shown here is derived from an EMBL/GenBank/DDBJ whole genome shotgun (WGS) entry which is preliminary data.</text>
</comment>
<reference evidence="1 2" key="2">
    <citation type="submission" date="2018-06" db="EMBL/GenBank/DDBJ databases">
        <title>Metagenomic assembly of (sub)arctic Cyanobacteria and their associated microbiome from non-axenic cultures.</title>
        <authorList>
            <person name="Baurain D."/>
        </authorList>
    </citation>
    <scope>NUCLEOTIDE SEQUENCE [LARGE SCALE GENOMIC DNA]</scope>
    <source>
        <strain evidence="1">ULC129bin1</strain>
    </source>
</reference>
<protein>
    <submittedName>
        <fullName evidence="1">Uncharacterized protein</fullName>
    </submittedName>
</protein>
<accession>A0A2W4UR12</accession>
<organism evidence="1 2">
    <name type="scientific">Leptolyngbya foveolarum</name>
    <dbReference type="NCBI Taxonomy" id="47253"/>
    <lineage>
        <taxon>Bacteria</taxon>
        <taxon>Bacillati</taxon>
        <taxon>Cyanobacteriota</taxon>
        <taxon>Cyanophyceae</taxon>
        <taxon>Leptolyngbyales</taxon>
        <taxon>Leptolyngbyaceae</taxon>
        <taxon>Leptolyngbya group</taxon>
        <taxon>Leptolyngbya</taxon>
    </lineage>
</organism>
<dbReference type="Proteomes" id="UP000249354">
    <property type="component" value="Unassembled WGS sequence"/>
</dbReference>
<sequence length="69" mass="7909">MQDIAEASFKKVNTMIYDLKKSRIIKMFEISLFTVEANKNVFWLVCFESLSPVAHTCYSELNQLAKSTG</sequence>
<proteinExistence type="predicted"/>
<dbReference type="AlphaFoldDB" id="A0A2W4UR12"/>
<gene>
    <name evidence="1" type="ORF">DCF25_04775</name>
</gene>
<dbReference type="EMBL" id="QBMC01000019">
    <property type="protein sequence ID" value="PZO21657.1"/>
    <property type="molecule type" value="Genomic_DNA"/>
</dbReference>
<name>A0A2W4UR12_9CYAN</name>
<evidence type="ECO:0000313" key="2">
    <source>
        <dbReference type="Proteomes" id="UP000249354"/>
    </source>
</evidence>